<evidence type="ECO:0008006" key="5">
    <source>
        <dbReference type="Google" id="ProtNLM"/>
    </source>
</evidence>
<dbReference type="PIRSF" id="PIRSF029557">
    <property type="entry name" value="UCP029557"/>
    <property type="match status" value="1"/>
</dbReference>
<dbReference type="Pfam" id="PF21028">
    <property type="entry name" value="DUF1285_C"/>
    <property type="match status" value="1"/>
</dbReference>
<reference evidence="4" key="1">
    <citation type="submission" date="2016-10" db="EMBL/GenBank/DDBJ databases">
        <authorList>
            <person name="Varghese N."/>
            <person name="Submissions S."/>
        </authorList>
    </citation>
    <scope>NUCLEOTIDE SEQUENCE [LARGE SCALE GENOMIC DNA]</scope>
    <source>
        <strain evidence="4">CGMCC 1.7285</strain>
    </source>
</reference>
<dbReference type="InterPro" id="IPR023361">
    <property type="entry name" value="DUF1285_beta_roll_sf"/>
</dbReference>
<proteinExistence type="predicted"/>
<keyword evidence="4" id="KW-1185">Reference proteome</keyword>
<sequence length="173" mass="19969">MSLEQILSSLEQGKHAPTERWNPPYCGEIPIHIDEHGQWHYQGSPIKRDRLVKLFASVLVHEQGNYFLVTPAEKVKISVADVPFIVVTWAKVDELTPPVIQVTTNIDQRFALSEQHPLVVRNEQLYVDCGRELWAKVHRNVVYQWAEIAQVQQRNGRDIYTIESAGTRFDLNQ</sequence>
<dbReference type="Proteomes" id="UP000199424">
    <property type="component" value="Unassembled WGS sequence"/>
</dbReference>
<dbReference type="InterPro" id="IPR048342">
    <property type="entry name" value="DUF1285_C"/>
</dbReference>
<evidence type="ECO:0000313" key="4">
    <source>
        <dbReference type="Proteomes" id="UP000199424"/>
    </source>
</evidence>
<dbReference type="Gene3D" id="3.10.540.10">
    <property type="entry name" value="duf1285 like domain"/>
    <property type="match status" value="1"/>
</dbReference>
<evidence type="ECO:0000259" key="2">
    <source>
        <dbReference type="Pfam" id="PF21028"/>
    </source>
</evidence>
<name>A0A1I6HT98_9GAMM</name>
<dbReference type="InterPro" id="IPR010707">
    <property type="entry name" value="DUF1285"/>
</dbReference>
<accession>A0A1I6HT98</accession>
<dbReference type="EMBL" id="FOYU01000004">
    <property type="protein sequence ID" value="SFR57676.1"/>
    <property type="molecule type" value="Genomic_DNA"/>
</dbReference>
<feature type="domain" description="DUF1285" evidence="1">
    <location>
        <begin position="16"/>
        <end position="82"/>
    </location>
</feature>
<dbReference type="Gene3D" id="2.30.270.10">
    <property type="entry name" value="duf1285 protein"/>
    <property type="match status" value="1"/>
</dbReference>
<evidence type="ECO:0000259" key="1">
    <source>
        <dbReference type="Pfam" id="PF06938"/>
    </source>
</evidence>
<dbReference type="AlphaFoldDB" id="A0A1I6HT98"/>
<feature type="domain" description="DUF1285" evidence="2">
    <location>
        <begin position="83"/>
        <end position="171"/>
    </location>
</feature>
<dbReference type="Pfam" id="PF06938">
    <property type="entry name" value="DUF1285_N"/>
    <property type="match status" value="1"/>
</dbReference>
<protein>
    <recommendedName>
        <fullName evidence="5">DUF1285 domain-containing protein</fullName>
    </recommendedName>
</protein>
<dbReference type="InterPro" id="IPR048341">
    <property type="entry name" value="DUF1285_N"/>
</dbReference>
<organism evidence="3 4">
    <name type="scientific">Pseudidiomarina maritima</name>
    <dbReference type="NCBI Taxonomy" id="519453"/>
    <lineage>
        <taxon>Bacteria</taxon>
        <taxon>Pseudomonadati</taxon>
        <taxon>Pseudomonadota</taxon>
        <taxon>Gammaproteobacteria</taxon>
        <taxon>Alteromonadales</taxon>
        <taxon>Idiomarinaceae</taxon>
        <taxon>Pseudidiomarina</taxon>
    </lineage>
</organism>
<dbReference type="RefSeq" id="WP_092858283.1">
    <property type="nucleotide sequence ID" value="NZ_FOYU01000004.1"/>
</dbReference>
<gene>
    <name evidence="3" type="ORF">SAMN04488070_2072</name>
</gene>
<evidence type="ECO:0000313" key="3">
    <source>
        <dbReference type="EMBL" id="SFR57676.1"/>
    </source>
</evidence>